<proteinExistence type="predicted"/>
<reference evidence="1" key="1">
    <citation type="submission" date="2018-10" db="EMBL/GenBank/DDBJ databases">
        <title>Population genomic analysis revealed the cold adaptation of white poplar.</title>
        <authorList>
            <person name="Liu Y.-J."/>
        </authorList>
    </citation>
    <scope>NUCLEOTIDE SEQUENCE [LARGE SCALE GENOMIC DNA]</scope>
    <source>
        <strain evidence="1">PAL-ZL1</strain>
    </source>
</reference>
<name>A0A4U5NPM1_POPAL</name>
<gene>
    <name evidence="1" type="ORF">D5086_0000255440</name>
</gene>
<evidence type="ECO:0000313" key="1">
    <source>
        <dbReference type="EMBL" id="TKR84673.1"/>
    </source>
</evidence>
<protein>
    <submittedName>
        <fullName evidence="1">Uncharacterized protein</fullName>
    </submittedName>
</protein>
<comment type="caution">
    <text evidence="1">The sequence shown here is derived from an EMBL/GenBank/DDBJ whole genome shotgun (WGS) entry which is preliminary data.</text>
</comment>
<dbReference type="Gene3D" id="2.40.70.10">
    <property type="entry name" value="Acid Proteases"/>
    <property type="match status" value="1"/>
</dbReference>
<sequence length="152" mass="17210">MLVEAANEGTMACAQICKNLQWKMQGTQFQADVFVMALQNYDMVLGIQWLKLLGDILANYEDKWMTFWWQGKEVTLKGDNPTLTQSIPLEELNGLLTNTTSWAGVNICSLRVLDDAFVDHEKHFKKEMEQVNGWRIALKEVADLGGVVLEDG</sequence>
<dbReference type="Pfam" id="PF08284">
    <property type="entry name" value="RVP_2"/>
    <property type="match status" value="1"/>
</dbReference>
<organism evidence="1">
    <name type="scientific">Populus alba</name>
    <name type="common">White poplar</name>
    <dbReference type="NCBI Taxonomy" id="43335"/>
    <lineage>
        <taxon>Eukaryota</taxon>
        <taxon>Viridiplantae</taxon>
        <taxon>Streptophyta</taxon>
        <taxon>Embryophyta</taxon>
        <taxon>Tracheophyta</taxon>
        <taxon>Spermatophyta</taxon>
        <taxon>Magnoliopsida</taxon>
        <taxon>eudicotyledons</taxon>
        <taxon>Gunneridae</taxon>
        <taxon>Pentapetalae</taxon>
        <taxon>rosids</taxon>
        <taxon>fabids</taxon>
        <taxon>Malpighiales</taxon>
        <taxon>Salicaceae</taxon>
        <taxon>Saliceae</taxon>
        <taxon>Populus</taxon>
    </lineage>
</organism>
<dbReference type="AlphaFoldDB" id="A0A4U5NPM1"/>
<dbReference type="EMBL" id="RCHU01000998">
    <property type="protein sequence ID" value="TKR84673.1"/>
    <property type="molecule type" value="Genomic_DNA"/>
</dbReference>
<accession>A0A4U5NPM1</accession>
<dbReference type="InterPro" id="IPR021109">
    <property type="entry name" value="Peptidase_aspartic_dom_sf"/>
</dbReference>
<dbReference type="CDD" id="cd00303">
    <property type="entry name" value="retropepsin_like"/>
    <property type="match status" value="1"/>
</dbReference>